<dbReference type="InterPro" id="IPR051043">
    <property type="entry name" value="Sulfatase_Mod_Factor_Kinase"/>
</dbReference>
<gene>
    <name evidence="2" type="ORF">DM484_03635</name>
</gene>
<dbReference type="GO" id="GO:0120147">
    <property type="term" value="F:formylglycine-generating oxidase activity"/>
    <property type="evidence" value="ECO:0007669"/>
    <property type="project" value="TreeGrafter"/>
</dbReference>
<evidence type="ECO:0000313" key="2">
    <source>
        <dbReference type="EMBL" id="PZN83874.1"/>
    </source>
</evidence>
<comment type="caution">
    <text evidence="2">The sequence shown here is derived from an EMBL/GenBank/DDBJ whole genome shotgun (WGS) entry which is preliminary data.</text>
</comment>
<evidence type="ECO:0000313" key="3">
    <source>
        <dbReference type="Proteomes" id="UP000249396"/>
    </source>
</evidence>
<dbReference type="InterPro" id="IPR005532">
    <property type="entry name" value="SUMF_dom"/>
</dbReference>
<dbReference type="Gene3D" id="3.90.1580.10">
    <property type="entry name" value="paralog of FGE (formylglycine-generating enzyme)"/>
    <property type="match status" value="1"/>
</dbReference>
<reference evidence="2 3" key="1">
    <citation type="journal article" date="2018" name="Aquat. Microb. Ecol.">
        <title>Gammaproteobacterial methanotrophs dominate.</title>
        <authorList>
            <person name="Rissanen A.J."/>
            <person name="Saarenheimo J."/>
            <person name="Tiirola M."/>
            <person name="Peura S."/>
            <person name="Aalto S.L."/>
            <person name="Karvinen A."/>
            <person name="Nykanen H."/>
        </authorList>
    </citation>
    <scope>NUCLEOTIDE SEQUENCE [LARGE SCALE GENOMIC DNA]</scope>
    <source>
        <strain evidence="2">AMbin10</strain>
    </source>
</reference>
<name>A0A2W4THC6_9GAMM</name>
<dbReference type="PANTHER" id="PTHR23150">
    <property type="entry name" value="SULFATASE MODIFYING FACTOR 1, 2"/>
    <property type="match status" value="1"/>
</dbReference>
<accession>A0A2W4THC6</accession>
<protein>
    <recommendedName>
        <fullName evidence="1">Sulfatase-modifying factor enzyme-like domain-containing protein</fullName>
    </recommendedName>
</protein>
<evidence type="ECO:0000259" key="1">
    <source>
        <dbReference type="Pfam" id="PF03781"/>
    </source>
</evidence>
<dbReference type="SUPFAM" id="SSF56436">
    <property type="entry name" value="C-type lectin-like"/>
    <property type="match status" value="1"/>
</dbReference>
<dbReference type="PANTHER" id="PTHR23150:SF19">
    <property type="entry name" value="FORMYLGLYCINE-GENERATING ENZYME"/>
    <property type="match status" value="1"/>
</dbReference>
<dbReference type="AlphaFoldDB" id="A0A2W4THC6"/>
<feature type="domain" description="Sulfatase-modifying factor enzyme-like" evidence="1">
    <location>
        <begin position="302"/>
        <end position="469"/>
    </location>
</feature>
<organism evidence="2 3">
    <name type="scientific">Candidatus Methylumidiphilus alinenensis</name>
    <dbReference type="NCBI Taxonomy" id="2202197"/>
    <lineage>
        <taxon>Bacteria</taxon>
        <taxon>Pseudomonadati</taxon>
        <taxon>Pseudomonadota</taxon>
        <taxon>Gammaproteobacteria</taxon>
        <taxon>Methylococcales</taxon>
        <taxon>Candidatus Methylumidiphilus</taxon>
    </lineage>
</organism>
<dbReference type="EMBL" id="QJPH01000174">
    <property type="protein sequence ID" value="PZN83874.1"/>
    <property type="molecule type" value="Genomic_DNA"/>
</dbReference>
<proteinExistence type="predicted"/>
<dbReference type="InterPro" id="IPR016187">
    <property type="entry name" value="CTDL_fold"/>
</dbReference>
<dbReference type="InterPro" id="IPR042095">
    <property type="entry name" value="SUMF_sf"/>
</dbReference>
<dbReference type="Proteomes" id="UP000249396">
    <property type="component" value="Unassembled WGS sequence"/>
</dbReference>
<dbReference type="Pfam" id="PF03781">
    <property type="entry name" value="FGE-sulfatase"/>
    <property type="match status" value="1"/>
</dbReference>
<sequence>MFYLPMLYKISSELVALITKYHSHLSPVILHEELLNFINYGIITNQKAENSKLFMQRLIKTCFTDSSNLSEDIICYALGMRNRFNFDMQNILDERIILYMAAHAICIDKVKKIDMPSGIDMEQLQWLFGVTKARRHFYLLQKGDVMWLEGNRNYGSPIAEIEADIYVHIKYENSGNIVVPIEDFSIPLNIADASSQFLRITIATDRSELEIDLLQCPAWADAVGRDQWGLWASFRIDDIKQVMRWMPPSEFIIQSSENESDRQGNKGRQGIQMTKGFWLADTSCTQSLWLAVMGNNPSCFTSKNIERPVERVSWNDVQNFLTRLNYVKGGGFRLPLENEWEYACFSGTTHKYGDISYINDNEAYSSDFCVHHELHQRGTVGVKDVPCNRYGLYQMHGNVWEWCDTDHDDNSGDFPHDKISSSNNILGRGGAAMRGDSWIDNALKSSPASRDLEENLNARFGNVGFRLARSQTEVLWELEW</sequence>